<feature type="region of interest" description="Disordered" evidence="1">
    <location>
        <begin position="120"/>
        <end position="139"/>
    </location>
</feature>
<dbReference type="Proteomes" id="UP000236723">
    <property type="component" value="Unassembled WGS sequence"/>
</dbReference>
<sequence length="139" mass="15512">MSMAGVVCFRPGGRPHLFSVLRLHHGRKSEPKGFAWTDYRDLIIATHRHLDAPVVWCRDNLNVHLAPQLATFAADNAAWLRVFQLPSYAPELNPAEGVWPLLKRAMANFAAAKRCGTEAGSHLSDKETDARKGAVRCRR</sequence>
<gene>
    <name evidence="3" type="ORF">SAMN04489712_105458</name>
</gene>
<evidence type="ECO:0000313" key="4">
    <source>
        <dbReference type="Proteomes" id="UP000236723"/>
    </source>
</evidence>
<name>A0A1H6AIB2_9ACTN</name>
<proteinExistence type="predicted"/>
<keyword evidence="4" id="KW-1185">Reference proteome</keyword>
<keyword evidence="3" id="KW-0255">Endonuclease</keyword>
<feature type="compositionally biased region" description="Basic and acidic residues" evidence="1">
    <location>
        <begin position="123"/>
        <end position="132"/>
    </location>
</feature>
<accession>A0A1H6AIB2</accession>
<dbReference type="Pfam" id="PF13358">
    <property type="entry name" value="DDE_3"/>
    <property type="match status" value="1"/>
</dbReference>
<dbReference type="EMBL" id="FNVO01000005">
    <property type="protein sequence ID" value="SEG48132.1"/>
    <property type="molecule type" value="Genomic_DNA"/>
</dbReference>
<dbReference type="GO" id="GO:0003676">
    <property type="term" value="F:nucleic acid binding"/>
    <property type="evidence" value="ECO:0007669"/>
    <property type="project" value="InterPro"/>
</dbReference>
<dbReference type="GO" id="GO:0004519">
    <property type="term" value="F:endonuclease activity"/>
    <property type="evidence" value="ECO:0007669"/>
    <property type="project" value="UniProtKB-KW"/>
</dbReference>
<evidence type="ECO:0000256" key="1">
    <source>
        <dbReference type="SAM" id="MobiDB-lite"/>
    </source>
</evidence>
<reference evidence="4" key="1">
    <citation type="submission" date="2016-10" db="EMBL/GenBank/DDBJ databases">
        <authorList>
            <person name="Varghese N."/>
            <person name="Submissions S."/>
        </authorList>
    </citation>
    <scope>NUCLEOTIDE SEQUENCE [LARGE SCALE GENOMIC DNA]</scope>
    <source>
        <strain evidence="4">DSM 43163</strain>
    </source>
</reference>
<dbReference type="InterPro" id="IPR036397">
    <property type="entry name" value="RNaseH_sf"/>
</dbReference>
<keyword evidence="3" id="KW-0378">Hydrolase</keyword>
<evidence type="ECO:0000313" key="3">
    <source>
        <dbReference type="EMBL" id="SEG48132.1"/>
    </source>
</evidence>
<organism evidence="3 4">
    <name type="scientific">Thermomonospora echinospora</name>
    <dbReference type="NCBI Taxonomy" id="1992"/>
    <lineage>
        <taxon>Bacteria</taxon>
        <taxon>Bacillati</taxon>
        <taxon>Actinomycetota</taxon>
        <taxon>Actinomycetes</taxon>
        <taxon>Streptosporangiales</taxon>
        <taxon>Thermomonosporaceae</taxon>
        <taxon>Thermomonospora</taxon>
    </lineage>
</organism>
<dbReference type="Gene3D" id="3.30.420.10">
    <property type="entry name" value="Ribonuclease H-like superfamily/Ribonuclease H"/>
    <property type="match status" value="1"/>
</dbReference>
<evidence type="ECO:0000259" key="2">
    <source>
        <dbReference type="Pfam" id="PF13358"/>
    </source>
</evidence>
<dbReference type="InterPro" id="IPR038717">
    <property type="entry name" value="Tc1-like_DDE_dom"/>
</dbReference>
<protein>
    <submittedName>
        <fullName evidence="3">DDE superfamily endonuclease</fullName>
    </submittedName>
</protein>
<feature type="domain" description="Tc1-like transposase DDE" evidence="2">
    <location>
        <begin position="53"/>
        <end position="112"/>
    </location>
</feature>
<dbReference type="AlphaFoldDB" id="A0A1H6AIB2"/>
<keyword evidence="3" id="KW-0540">Nuclease</keyword>